<dbReference type="AlphaFoldDB" id="A0A2K2TFT3"/>
<reference evidence="1 2" key="1">
    <citation type="submission" date="2018-01" db="EMBL/GenBank/DDBJ databases">
        <title>Draft genome sequence of the feruloyl esterase-producing strain Lactobacillus fermentum CRL 1446, isolated from artisanal goat milk cheese.</title>
        <authorList>
            <person name="Abeijon Mukdsi M.C."/>
            <person name="Saavedra L."/>
            <person name="Gauffin Cano M.P."/>
            <person name="Hebert E.M."/>
            <person name="Medina R.B."/>
        </authorList>
    </citation>
    <scope>NUCLEOTIDE SEQUENCE [LARGE SCALE GENOMIC DNA]</scope>
    <source>
        <strain evidence="1 2">CRL 1446</strain>
    </source>
</reference>
<gene>
    <name evidence="1" type="ORF">C1Y38_10660</name>
</gene>
<proteinExistence type="predicted"/>
<organism evidence="1 2">
    <name type="scientific">Limosilactobacillus fermentum</name>
    <name type="common">Lactobacillus fermentum</name>
    <dbReference type="NCBI Taxonomy" id="1613"/>
    <lineage>
        <taxon>Bacteria</taxon>
        <taxon>Bacillati</taxon>
        <taxon>Bacillota</taxon>
        <taxon>Bacilli</taxon>
        <taxon>Lactobacillales</taxon>
        <taxon>Lactobacillaceae</taxon>
        <taxon>Limosilactobacillus</taxon>
    </lineage>
</organism>
<evidence type="ECO:0000313" key="2">
    <source>
        <dbReference type="Proteomes" id="UP000236514"/>
    </source>
</evidence>
<protein>
    <submittedName>
        <fullName evidence="1">Uncharacterized protein</fullName>
    </submittedName>
</protein>
<dbReference type="RefSeq" id="WP_103205689.1">
    <property type="nucleotide sequence ID" value="NZ_JAHBRU010000077.1"/>
</dbReference>
<sequence length="138" mass="15531">MGKETDSQFKKDNKILDKYLKKLANKLIERRENDDLAGFVAVVAATTTYNEEGESSHGNHCFVYSDGSGEERMRSLTIAMKGISGIIKEMGVIDPLAKHLNVDPNDKDNQKFLAMIIMMKLAEVEPVDLSRWIDQLPD</sequence>
<name>A0A2K2TFT3_LIMFE</name>
<dbReference type="Proteomes" id="UP000236514">
    <property type="component" value="Unassembled WGS sequence"/>
</dbReference>
<evidence type="ECO:0000313" key="1">
    <source>
        <dbReference type="EMBL" id="PNV57025.1"/>
    </source>
</evidence>
<comment type="caution">
    <text evidence="1">The sequence shown here is derived from an EMBL/GenBank/DDBJ whole genome shotgun (WGS) entry which is preliminary data.</text>
</comment>
<dbReference type="EMBL" id="POTQ01000036">
    <property type="protein sequence ID" value="PNV57025.1"/>
    <property type="molecule type" value="Genomic_DNA"/>
</dbReference>
<accession>A0A2K2TFT3</accession>